<dbReference type="EMBL" id="VTUU01000067">
    <property type="protein sequence ID" value="KAA1169354.1"/>
    <property type="molecule type" value="Genomic_DNA"/>
</dbReference>
<protein>
    <submittedName>
        <fullName evidence="1">Uncharacterized protein</fullName>
    </submittedName>
</protein>
<dbReference type="AlphaFoldDB" id="A0A5B0V501"/>
<organism evidence="1 2">
    <name type="scientific">Marinobacter salinexigens</name>
    <dbReference type="NCBI Taxonomy" id="2919747"/>
    <lineage>
        <taxon>Bacteria</taxon>
        <taxon>Pseudomonadati</taxon>
        <taxon>Pseudomonadota</taxon>
        <taxon>Gammaproteobacteria</taxon>
        <taxon>Pseudomonadales</taxon>
        <taxon>Marinobacteraceae</taxon>
        <taxon>Marinobacter</taxon>
    </lineage>
</organism>
<reference evidence="1 2" key="1">
    <citation type="submission" date="2019-08" db="EMBL/GenBank/DDBJ databases">
        <title>Marinobacter ZYF650 sp. nov., a marine bacterium isolated from seawater of the Mariana trench.</title>
        <authorList>
            <person name="Ahmad W."/>
        </authorList>
    </citation>
    <scope>NUCLEOTIDE SEQUENCE [LARGE SCALE GENOMIC DNA]</scope>
    <source>
        <strain evidence="1 2">ZYF650</strain>
    </source>
</reference>
<sequence length="38" mass="3862">MLGKAQRATGLATVLAIGTATPASCHGERRHPCAAWTG</sequence>
<evidence type="ECO:0000313" key="1">
    <source>
        <dbReference type="EMBL" id="KAA1169354.1"/>
    </source>
</evidence>
<dbReference type="Proteomes" id="UP000323161">
    <property type="component" value="Unassembled WGS sequence"/>
</dbReference>
<proteinExistence type="predicted"/>
<gene>
    <name evidence="1" type="ORF">FWJ25_19270</name>
</gene>
<keyword evidence="2" id="KW-1185">Reference proteome</keyword>
<comment type="caution">
    <text evidence="1">The sequence shown here is derived from an EMBL/GenBank/DDBJ whole genome shotgun (WGS) entry which is preliminary data.</text>
</comment>
<name>A0A5B0V501_9GAMM</name>
<accession>A0A5B0V501</accession>
<evidence type="ECO:0000313" key="2">
    <source>
        <dbReference type="Proteomes" id="UP000323161"/>
    </source>
</evidence>